<gene>
    <name evidence="1" type="ORF">BKH13_04505</name>
</gene>
<dbReference type="Proteomes" id="UP000186781">
    <property type="component" value="Unassembled WGS sequence"/>
</dbReference>
<comment type="caution">
    <text evidence="1">The sequence shown here is derived from an EMBL/GenBank/DDBJ whole genome shotgun (WGS) entry which is preliminary data.</text>
</comment>
<organism evidence="1 2">
    <name type="scientific">Actinomyces naeslundii</name>
    <dbReference type="NCBI Taxonomy" id="1655"/>
    <lineage>
        <taxon>Bacteria</taxon>
        <taxon>Bacillati</taxon>
        <taxon>Actinomycetota</taxon>
        <taxon>Actinomycetes</taxon>
        <taxon>Actinomycetales</taxon>
        <taxon>Actinomycetaceae</taxon>
        <taxon>Actinomyces</taxon>
    </lineage>
</organism>
<evidence type="ECO:0000313" key="2">
    <source>
        <dbReference type="Proteomes" id="UP000186781"/>
    </source>
</evidence>
<name>A0ABX3F068_ACTNA</name>
<accession>A0ABX3F068</accession>
<dbReference type="EMBL" id="MSKX01000015">
    <property type="protein sequence ID" value="OLO84289.1"/>
    <property type="molecule type" value="Genomic_DNA"/>
</dbReference>
<protein>
    <submittedName>
        <fullName evidence="1">Uncharacterized protein</fullName>
    </submittedName>
</protein>
<keyword evidence="2" id="KW-1185">Reference proteome</keyword>
<sequence>MSLLEQNDSVCDSDRRVLREALGSGWSGKYDHLRAHQEPLLWLPDAISWCWNKGGPWRDKLSSLDLKIVPLSR</sequence>
<proteinExistence type="predicted"/>
<evidence type="ECO:0000313" key="1">
    <source>
        <dbReference type="EMBL" id="OLO84289.1"/>
    </source>
</evidence>
<reference evidence="1 2" key="1">
    <citation type="submission" date="2016-12" db="EMBL/GenBank/DDBJ databases">
        <title>Genomic comparison of strains in the 'Actinomyces naeslundii' group.</title>
        <authorList>
            <person name="Mughal S.R."/>
            <person name="Do T."/>
            <person name="Gilbert S.C."/>
            <person name="Witherden E.A."/>
            <person name="Didelot X."/>
            <person name="Beighton D."/>
        </authorList>
    </citation>
    <scope>NUCLEOTIDE SEQUENCE [LARGE SCALE GENOMIC DNA]</scope>
    <source>
        <strain evidence="1 2">WE6B-3</strain>
    </source>
</reference>